<dbReference type="InterPro" id="IPR023772">
    <property type="entry name" value="DNA-bd_HTH_TetR-type_CS"/>
</dbReference>
<evidence type="ECO:0000256" key="4">
    <source>
        <dbReference type="PROSITE-ProRule" id="PRU00335"/>
    </source>
</evidence>
<dbReference type="Pfam" id="PF00440">
    <property type="entry name" value="TetR_N"/>
    <property type="match status" value="1"/>
</dbReference>
<reference evidence="7" key="1">
    <citation type="submission" date="2016-10" db="EMBL/GenBank/DDBJ databases">
        <authorList>
            <person name="Varghese N."/>
            <person name="Submissions S."/>
        </authorList>
    </citation>
    <scope>NUCLEOTIDE SEQUENCE [LARGE SCALE GENOMIC DNA]</scope>
    <source>
        <strain evidence="7">DSM 45413</strain>
    </source>
</reference>
<keyword evidence="3" id="KW-0804">Transcription</keyword>
<dbReference type="Proteomes" id="UP000198960">
    <property type="component" value="Unassembled WGS sequence"/>
</dbReference>
<organism evidence="6 7">
    <name type="scientific">Trujillonella endophytica</name>
    <dbReference type="NCBI Taxonomy" id="673521"/>
    <lineage>
        <taxon>Bacteria</taxon>
        <taxon>Bacillati</taxon>
        <taxon>Actinomycetota</taxon>
        <taxon>Actinomycetes</taxon>
        <taxon>Geodermatophilales</taxon>
        <taxon>Geodermatophilaceae</taxon>
        <taxon>Trujillonella</taxon>
    </lineage>
</organism>
<dbReference type="PANTHER" id="PTHR30055">
    <property type="entry name" value="HTH-TYPE TRANSCRIPTIONAL REGULATOR RUTR"/>
    <property type="match status" value="1"/>
</dbReference>
<evidence type="ECO:0000259" key="5">
    <source>
        <dbReference type="PROSITE" id="PS50977"/>
    </source>
</evidence>
<accession>A0A1H8W6R3</accession>
<dbReference type="PROSITE" id="PS50977">
    <property type="entry name" value="HTH_TETR_2"/>
    <property type="match status" value="1"/>
</dbReference>
<gene>
    <name evidence="6" type="ORF">SAMN05660991_04120</name>
</gene>
<dbReference type="EMBL" id="FOEE01000017">
    <property type="protein sequence ID" value="SEP23345.1"/>
    <property type="molecule type" value="Genomic_DNA"/>
</dbReference>
<keyword evidence="7" id="KW-1185">Reference proteome</keyword>
<dbReference type="InterPro" id="IPR001647">
    <property type="entry name" value="HTH_TetR"/>
</dbReference>
<evidence type="ECO:0000256" key="2">
    <source>
        <dbReference type="ARBA" id="ARBA00023125"/>
    </source>
</evidence>
<keyword evidence="2 4" id="KW-0238">DNA-binding</keyword>
<evidence type="ECO:0000313" key="6">
    <source>
        <dbReference type="EMBL" id="SEP23345.1"/>
    </source>
</evidence>
<keyword evidence="1" id="KW-0805">Transcription regulation</keyword>
<proteinExistence type="predicted"/>
<dbReference type="PANTHER" id="PTHR30055:SF238">
    <property type="entry name" value="MYCOFACTOCIN BIOSYNTHESIS TRANSCRIPTIONAL REGULATOR MFTR-RELATED"/>
    <property type="match status" value="1"/>
</dbReference>
<evidence type="ECO:0000256" key="1">
    <source>
        <dbReference type="ARBA" id="ARBA00023015"/>
    </source>
</evidence>
<dbReference type="InterPro" id="IPR009057">
    <property type="entry name" value="Homeodomain-like_sf"/>
</dbReference>
<dbReference type="GO" id="GO:0000976">
    <property type="term" value="F:transcription cis-regulatory region binding"/>
    <property type="evidence" value="ECO:0007669"/>
    <property type="project" value="TreeGrafter"/>
</dbReference>
<sequence length="172" mass="18680">MDAALHLFAERGYAKVTVADICAAAQIAPRTFFRYFASKEQVLSAPVHEMADRLAEWIAAAPVDADDVGVLRRGLRALGEDVVVPGGSAGLVFRVVRDAEAAGVGPLLSLEEHEQRLAGLLTARHGTPDAPDWRLRVEVAQVLAAFRVWLVDFAEDRSPDPLAHLDEVLAHR</sequence>
<protein>
    <submittedName>
        <fullName evidence="6">Transcriptional regulator, TetR family</fullName>
    </submittedName>
</protein>
<evidence type="ECO:0000313" key="7">
    <source>
        <dbReference type="Proteomes" id="UP000198960"/>
    </source>
</evidence>
<feature type="DNA-binding region" description="H-T-H motif" evidence="4">
    <location>
        <begin position="17"/>
        <end position="36"/>
    </location>
</feature>
<dbReference type="RefSeq" id="WP_211435749.1">
    <property type="nucleotide sequence ID" value="NZ_FOEE01000017.1"/>
</dbReference>
<name>A0A1H8W6R3_9ACTN</name>
<dbReference type="AlphaFoldDB" id="A0A1H8W6R3"/>
<evidence type="ECO:0000256" key="3">
    <source>
        <dbReference type="ARBA" id="ARBA00023163"/>
    </source>
</evidence>
<feature type="domain" description="HTH tetR-type" evidence="5">
    <location>
        <begin position="1"/>
        <end position="54"/>
    </location>
</feature>
<dbReference type="InterPro" id="IPR050109">
    <property type="entry name" value="HTH-type_TetR-like_transc_reg"/>
</dbReference>
<dbReference type="Gene3D" id="1.10.357.10">
    <property type="entry name" value="Tetracycline Repressor, domain 2"/>
    <property type="match status" value="1"/>
</dbReference>
<dbReference type="GO" id="GO:0003700">
    <property type="term" value="F:DNA-binding transcription factor activity"/>
    <property type="evidence" value="ECO:0007669"/>
    <property type="project" value="TreeGrafter"/>
</dbReference>
<dbReference type="STRING" id="673521.SAMN05660991_04120"/>
<dbReference type="SUPFAM" id="SSF46689">
    <property type="entry name" value="Homeodomain-like"/>
    <property type="match status" value="1"/>
</dbReference>
<dbReference type="PROSITE" id="PS01081">
    <property type="entry name" value="HTH_TETR_1"/>
    <property type="match status" value="1"/>
</dbReference>